<dbReference type="Gene3D" id="1.10.275.10">
    <property type="entry name" value="Fumarase/aspartase (N-terminal domain)"/>
    <property type="match status" value="1"/>
</dbReference>
<organism evidence="3 4">
    <name type="scientific">Aspergillus sclerotiicarbonarius (strain CBS 121057 / IBT 28362)</name>
    <dbReference type="NCBI Taxonomy" id="1448318"/>
    <lineage>
        <taxon>Eukaryota</taxon>
        <taxon>Fungi</taxon>
        <taxon>Dikarya</taxon>
        <taxon>Ascomycota</taxon>
        <taxon>Pezizomycotina</taxon>
        <taxon>Eurotiomycetes</taxon>
        <taxon>Eurotiomycetidae</taxon>
        <taxon>Eurotiales</taxon>
        <taxon>Aspergillaceae</taxon>
        <taxon>Aspergillus</taxon>
        <taxon>Aspergillus subgen. Circumdati</taxon>
    </lineage>
</organism>
<proteinExistence type="inferred from homology"/>
<dbReference type="InterPro" id="IPR022313">
    <property type="entry name" value="Phe/His_NH3-lyase_AS"/>
</dbReference>
<reference evidence="3 4" key="1">
    <citation type="submission" date="2018-02" db="EMBL/GenBank/DDBJ databases">
        <title>The genomes of Aspergillus section Nigri reveals drivers in fungal speciation.</title>
        <authorList>
            <consortium name="DOE Joint Genome Institute"/>
            <person name="Vesth T.C."/>
            <person name="Nybo J."/>
            <person name="Theobald S."/>
            <person name="Brandl J."/>
            <person name="Frisvad J.C."/>
            <person name="Nielsen K.F."/>
            <person name="Lyhne E.K."/>
            <person name="Kogle M.E."/>
            <person name="Kuo A."/>
            <person name="Riley R."/>
            <person name="Clum A."/>
            <person name="Nolan M."/>
            <person name="Lipzen A."/>
            <person name="Salamov A."/>
            <person name="Henrissat B."/>
            <person name="Wiebenga A."/>
            <person name="De vries R.P."/>
            <person name="Grigoriev I.V."/>
            <person name="Mortensen U.H."/>
            <person name="Andersen M.R."/>
            <person name="Baker S.E."/>
        </authorList>
    </citation>
    <scope>NUCLEOTIDE SEQUENCE [LARGE SCALE GENOMIC DNA]</scope>
    <source>
        <strain evidence="3 4">CBS 121057</strain>
    </source>
</reference>
<dbReference type="InterPro" id="IPR024083">
    <property type="entry name" value="Fumarase/histidase_N"/>
</dbReference>
<gene>
    <name evidence="3" type="ORF">BO78DRAFT_441490</name>
</gene>
<dbReference type="PROSITE" id="PS00488">
    <property type="entry name" value="PAL_HISTIDASE"/>
    <property type="match status" value="1"/>
</dbReference>
<evidence type="ECO:0000313" key="3">
    <source>
        <dbReference type="EMBL" id="PYI08490.1"/>
    </source>
</evidence>
<sequence>MHSHLGHLQKTWKLLEKLAESNCHVLLDGDSLSLGAVVAVSRSSTKASVRDPERLAQRLEVSLRTLTGLLERSEQVYAGVNTGCGGNADTRTEQVRILQHSFLQHQQCGILPDVASAGPGAVEENRHSLSSEIVRGTMLLRCNSLLRGHSGVRIEIIDLLLHALNEEITPVIPLRGSISASGDLSPLAYIGGLIEGNPDIYVHVRENGKARVMTAEAALQHAKISPLSLNAKEGLSIVNGTAVSAAAASLVLYDSHNLAILSQVLTAMANEALVGTVDNYHEFISQCRPHPGQAEVARNICSCLRGSRLSQETDVNRLGLVQDRYALRTAPQWIGPQLEDLLSADRQVEIELNSSTDNPLIDVSRDRFHHGGNFQAASVTSAMEKARGALVMLGKILLGQCNELTNPSLSGGLPPNLCADDPSISFTIKGLDIHMTAYYSELAYLANSVASHVQTAEMGNQSVNSLALISARYTGQSVQLLSMMCAAHLYVLCQALDLRALSLDFFAAAKAEVRDLYGKIFLTDQELDVSHFENVWLQIASTWMNTAQLDLTNRCEKVAAQSFAYLMNEAMERTIPSSSLCSSAKLWKERLSCVLCDLYNHTRDGFAENHSTPSYLGAVTRSTYEFVRHNLAVPFHRGVSDHPTIAGGSGTSESKKTIGSHVTRIYVAVKNGDIMKPIKPILGPH</sequence>
<dbReference type="SUPFAM" id="SSF48557">
    <property type="entry name" value="L-aspartase-like"/>
    <property type="match status" value="1"/>
</dbReference>
<dbReference type="GO" id="GO:0016841">
    <property type="term" value="F:ammonia-lyase activity"/>
    <property type="evidence" value="ECO:0007669"/>
    <property type="project" value="InterPro"/>
</dbReference>
<dbReference type="STRING" id="1448318.A0A319EG02"/>
<dbReference type="Pfam" id="PF00221">
    <property type="entry name" value="Lyase_aromatic"/>
    <property type="match status" value="1"/>
</dbReference>
<accession>A0A319EG02</accession>
<dbReference type="PANTHER" id="PTHR10362">
    <property type="entry name" value="HISTIDINE AMMONIA-LYASE"/>
    <property type="match status" value="1"/>
</dbReference>
<dbReference type="GO" id="GO:0005737">
    <property type="term" value="C:cytoplasm"/>
    <property type="evidence" value="ECO:0007669"/>
    <property type="project" value="InterPro"/>
</dbReference>
<dbReference type="EMBL" id="KZ826334">
    <property type="protein sequence ID" value="PYI08490.1"/>
    <property type="molecule type" value="Genomic_DNA"/>
</dbReference>
<dbReference type="OrthoDB" id="10051290at2759"/>
<dbReference type="Gene3D" id="1.10.274.20">
    <property type="entry name" value="Phenylalanine ammonia-lyase 1, domain 3"/>
    <property type="match status" value="1"/>
</dbReference>
<evidence type="ECO:0000256" key="1">
    <source>
        <dbReference type="ARBA" id="ARBA00007238"/>
    </source>
</evidence>
<comment type="similarity">
    <text evidence="1 2">Belongs to the PAL/histidase family.</text>
</comment>
<keyword evidence="4" id="KW-1185">Reference proteome</keyword>
<protein>
    <submittedName>
        <fullName evidence="3">Putative phenylalanine ammonia-lyase</fullName>
    </submittedName>
</protein>
<dbReference type="AlphaFoldDB" id="A0A319EG02"/>
<dbReference type="Proteomes" id="UP000248423">
    <property type="component" value="Unassembled WGS sequence"/>
</dbReference>
<dbReference type="CDD" id="cd00332">
    <property type="entry name" value="PAL-HAL"/>
    <property type="match status" value="1"/>
</dbReference>
<dbReference type="InterPro" id="IPR005922">
    <property type="entry name" value="Phe_NH3-lyase"/>
</dbReference>
<dbReference type="InterPro" id="IPR023144">
    <property type="entry name" value="Phe_NH3-lyase_shielding_dom_sf"/>
</dbReference>
<name>A0A319EG02_ASPSB</name>
<evidence type="ECO:0000313" key="4">
    <source>
        <dbReference type="Proteomes" id="UP000248423"/>
    </source>
</evidence>
<dbReference type="GO" id="GO:0006559">
    <property type="term" value="P:L-phenylalanine catabolic process"/>
    <property type="evidence" value="ECO:0007669"/>
    <property type="project" value="InterPro"/>
</dbReference>
<evidence type="ECO:0000256" key="2">
    <source>
        <dbReference type="RuleBase" id="RU003954"/>
    </source>
</evidence>
<dbReference type="InterPro" id="IPR008948">
    <property type="entry name" value="L-Aspartase-like"/>
</dbReference>
<dbReference type="VEuPathDB" id="FungiDB:BO78DRAFT_441490"/>
<dbReference type="NCBIfam" id="TIGR01226">
    <property type="entry name" value="phe_am_lyase"/>
    <property type="match status" value="1"/>
</dbReference>
<dbReference type="Gene3D" id="1.20.200.10">
    <property type="entry name" value="Fumarase/aspartase (Central domain)"/>
    <property type="match status" value="1"/>
</dbReference>
<dbReference type="InterPro" id="IPR001106">
    <property type="entry name" value="Aromatic_Lyase"/>
</dbReference>
<keyword evidence="2 3" id="KW-0456">Lyase</keyword>